<feature type="signal peptide" evidence="2">
    <location>
        <begin position="1"/>
        <end position="26"/>
    </location>
</feature>
<feature type="chain" id="PRO_5037114366" description="Secreted protein" evidence="2">
    <location>
        <begin position="27"/>
        <end position="137"/>
    </location>
</feature>
<evidence type="ECO:0008006" key="5">
    <source>
        <dbReference type="Google" id="ProtNLM"/>
    </source>
</evidence>
<keyword evidence="1" id="KW-0472">Membrane</keyword>
<keyword evidence="1" id="KW-0812">Transmembrane</keyword>
<organism evidence="3 4">
    <name type="scientific">Fimbriimonas ginsengisoli</name>
    <dbReference type="NCBI Taxonomy" id="1005039"/>
    <lineage>
        <taxon>Bacteria</taxon>
        <taxon>Bacillati</taxon>
        <taxon>Armatimonadota</taxon>
        <taxon>Fimbriimonadia</taxon>
        <taxon>Fimbriimonadales</taxon>
        <taxon>Fimbriimonadaceae</taxon>
        <taxon>Fimbriimonas</taxon>
    </lineage>
</organism>
<evidence type="ECO:0000313" key="3">
    <source>
        <dbReference type="EMBL" id="MBI1755913.1"/>
    </source>
</evidence>
<sequence length="137" mass="14032">MNKKNITARAAAAIAFGLMASVPAAAQTTAPVGAPALSFGRPVRGDSSHTLLLVSAIVLVVGLAESNSTLTILGGAGVLISLSETGRLYRPESPRRGVDLVKVGRVSMGVSPFGQIGQPQGFSSPQPSAYVRITTKF</sequence>
<accession>A0A931LTL6</accession>
<evidence type="ECO:0000256" key="1">
    <source>
        <dbReference type="SAM" id="Phobius"/>
    </source>
</evidence>
<reference evidence="3" key="1">
    <citation type="submission" date="2020-07" db="EMBL/GenBank/DDBJ databases">
        <title>Huge and variable diversity of episymbiotic CPR bacteria and DPANN archaea in groundwater ecosystems.</title>
        <authorList>
            <person name="He C.Y."/>
            <person name="Keren R."/>
            <person name="Whittaker M."/>
            <person name="Farag I.F."/>
            <person name="Doudna J."/>
            <person name="Cate J.H.D."/>
            <person name="Banfield J.F."/>
        </authorList>
    </citation>
    <scope>NUCLEOTIDE SEQUENCE</scope>
    <source>
        <strain evidence="3">NC_groundwater_17_Pr7_B-0.1um_64_12</strain>
    </source>
</reference>
<keyword evidence="2" id="KW-0732">Signal</keyword>
<proteinExistence type="predicted"/>
<evidence type="ECO:0000256" key="2">
    <source>
        <dbReference type="SAM" id="SignalP"/>
    </source>
</evidence>
<evidence type="ECO:0000313" key="4">
    <source>
        <dbReference type="Proteomes" id="UP000727962"/>
    </source>
</evidence>
<protein>
    <recommendedName>
        <fullName evidence="5">Secreted protein</fullName>
    </recommendedName>
</protein>
<keyword evidence="1" id="KW-1133">Transmembrane helix</keyword>
<feature type="transmembrane region" description="Helical" evidence="1">
    <location>
        <begin position="50"/>
        <end position="80"/>
    </location>
</feature>
<dbReference type="AlphaFoldDB" id="A0A931LTL6"/>
<gene>
    <name evidence="3" type="ORF">HYR64_02260</name>
</gene>
<dbReference type="Proteomes" id="UP000727962">
    <property type="component" value="Unassembled WGS sequence"/>
</dbReference>
<dbReference type="EMBL" id="JACOSL010000016">
    <property type="protein sequence ID" value="MBI1755913.1"/>
    <property type="molecule type" value="Genomic_DNA"/>
</dbReference>
<name>A0A931LTL6_FIMGI</name>
<comment type="caution">
    <text evidence="3">The sequence shown here is derived from an EMBL/GenBank/DDBJ whole genome shotgun (WGS) entry which is preliminary data.</text>
</comment>